<evidence type="ECO:0000313" key="8">
    <source>
        <dbReference type="Proteomes" id="UP000728032"/>
    </source>
</evidence>
<dbReference type="OrthoDB" id="6515426at2759"/>
<dbReference type="PANTHER" id="PTHR16206:SF4">
    <property type="entry name" value="PROTEIN LET-99"/>
    <property type="match status" value="1"/>
</dbReference>
<organism evidence="7">
    <name type="scientific">Oppiella nova</name>
    <dbReference type="NCBI Taxonomy" id="334625"/>
    <lineage>
        <taxon>Eukaryota</taxon>
        <taxon>Metazoa</taxon>
        <taxon>Ecdysozoa</taxon>
        <taxon>Arthropoda</taxon>
        <taxon>Chelicerata</taxon>
        <taxon>Arachnida</taxon>
        <taxon>Acari</taxon>
        <taxon>Acariformes</taxon>
        <taxon>Sarcoptiformes</taxon>
        <taxon>Oribatida</taxon>
        <taxon>Brachypylina</taxon>
        <taxon>Oppioidea</taxon>
        <taxon>Oppiidae</taxon>
        <taxon>Oppiella</taxon>
    </lineage>
</organism>
<dbReference type="Proteomes" id="UP000728032">
    <property type="component" value="Unassembled WGS sequence"/>
</dbReference>
<dbReference type="InterPro" id="IPR000591">
    <property type="entry name" value="DEP_dom"/>
</dbReference>
<dbReference type="Pfam" id="PF01124">
    <property type="entry name" value="MAPEG"/>
    <property type="match status" value="1"/>
</dbReference>
<comment type="subcellular location">
    <subcellularLocation>
        <location evidence="1">Membrane</location>
    </subcellularLocation>
</comment>
<dbReference type="SUPFAM" id="SSF161084">
    <property type="entry name" value="MAPEG domain-like"/>
    <property type="match status" value="1"/>
</dbReference>
<dbReference type="SMART" id="SM00049">
    <property type="entry name" value="DEP"/>
    <property type="match status" value="1"/>
</dbReference>
<dbReference type="Gene3D" id="1.20.120.550">
    <property type="entry name" value="Membrane associated eicosanoid/glutathione metabolism-like domain"/>
    <property type="match status" value="1"/>
</dbReference>
<evidence type="ECO:0000313" key="7">
    <source>
        <dbReference type="EMBL" id="CAD7640357.1"/>
    </source>
</evidence>
<keyword evidence="4 5" id="KW-0472">Membrane</keyword>
<sequence length="196" mass="23230">MMSCLMLSFLKWNQVLHSFYIGITPKKHRKHMRTHYNCFVATDAVDWILNYLQFSPHFTGQQISRFQAINLLRKYLETDVIERVDARKAGQQFQDNKELYRFTNTLEQFLFNAVNQLILSTYLSESNLRLIPLLNLYFLIGRITYWIGYQIAPKYRTFGFTVTFWPSVAVFTLNAYFLLTTNNNYLFDGGKPFGRI</sequence>
<dbReference type="EMBL" id="CAJPVJ010000593">
    <property type="protein sequence ID" value="CAG2162927.1"/>
    <property type="molecule type" value="Genomic_DNA"/>
</dbReference>
<keyword evidence="2 5" id="KW-0812">Transmembrane</keyword>
<dbReference type="InterPro" id="IPR001129">
    <property type="entry name" value="Membr-assoc_MAPEG"/>
</dbReference>
<dbReference type="PANTHER" id="PTHR16206">
    <property type="entry name" value="DEP DOMAIN-CONTAINING"/>
    <property type="match status" value="1"/>
</dbReference>
<dbReference type="GO" id="GO:0035556">
    <property type="term" value="P:intracellular signal transduction"/>
    <property type="evidence" value="ECO:0007669"/>
    <property type="project" value="InterPro"/>
</dbReference>
<dbReference type="InterPro" id="IPR036388">
    <property type="entry name" value="WH-like_DNA-bd_sf"/>
</dbReference>
<dbReference type="PROSITE" id="PS50186">
    <property type="entry name" value="DEP"/>
    <property type="match status" value="1"/>
</dbReference>
<feature type="domain" description="DEP" evidence="6">
    <location>
        <begin position="19"/>
        <end position="104"/>
    </location>
</feature>
<dbReference type="EMBL" id="OC915418">
    <property type="protein sequence ID" value="CAD7640357.1"/>
    <property type="molecule type" value="Genomic_DNA"/>
</dbReference>
<evidence type="ECO:0000256" key="4">
    <source>
        <dbReference type="ARBA" id="ARBA00023136"/>
    </source>
</evidence>
<keyword evidence="8" id="KW-1185">Reference proteome</keyword>
<dbReference type="InterPro" id="IPR023352">
    <property type="entry name" value="MAPEG-like_dom_sf"/>
</dbReference>
<evidence type="ECO:0000256" key="3">
    <source>
        <dbReference type="ARBA" id="ARBA00022989"/>
    </source>
</evidence>
<accession>A0A7R9LER5</accession>
<keyword evidence="3 5" id="KW-1133">Transmembrane helix</keyword>
<protein>
    <recommendedName>
        <fullName evidence="6">DEP domain-containing protein</fullName>
    </recommendedName>
</protein>
<dbReference type="Gene3D" id="1.10.10.10">
    <property type="entry name" value="Winged helix-like DNA-binding domain superfamily/Winged helix DNA-binding domain"/>
    <property type="match status" value="1"/>
</dbReference>
<evidence type="ECO:0000259" key="6">
    <source>
        <dbReference type="PROSITE" id="PS50186"/>
    </source>
</evidence>
<dbReference type="SUPFAM" id="SSF46785">
    <property type="entry name" value="Winged helix' DNA-binding domain"/>
    <property type="match status" value="1"/>
</dbReference>
<feature type="transmembrane region" description="Helical" evidence="5">
    <location>
        <begin position="130"/>
        <end position="152"/>
    </location>
</feature>
<dbReference type="InterPro" id="IPR036390">
    <property type="entry name" value="WH_DNA-bd_sf"/>
</dbReference>
<gene>
    <name evidence="7" type="ORF">ONB1V03_LOCUS2514</name>
</gene>
<dbReference type="GO" id="GO:0016020">
    <property type="term" value="C:membrane"/>
    <property type="evidence" value="ECO:0007669"/>
    <property type="project" value="UniProtKB-SubCell"/>
</dbReference>
<feature type="transmembrane region" description="Helical" evidence="5">
    <location>
        <begin position="158"/>
        <end position="179"/>
    </location>
</feature>
<reference evidence="7" key="1">
    <citation type="submission" date="2020-11" db="EMBL/GenBank/DDBJ databases">
        <authorList>
            <person name="Tran Van P."/>
        </authorList>
    </citation>
    <scope>NUCLEOTIDE SEQUENCE</scope>
</reference>
<dbReference type="Pfam" id="PF00610">
    <property type="entry name" value="DEP"/>
    <property type="match status" value="1"/>
</dbReference>
<dbReference type="AlphaFoldDB" id="A0A7R9LER5"/>
<evidence type="ECO:0000256" key="5">
    <source>
        <dbReference type="SAM" id="Phobius"/>
    </source>
</evidence>
<evidence type="ECO:0000256" key="1">
    <source>
        <dbReference type="ARBA" id="ARBA00004370"/>
    </source>
</evidence>
<name>A0A7R9LER5_9ACAR</name>
<proteinExistence type="predicted"/>
<evidence type="ECO:0000256" key="2">
    <source>
        <dbReference type="ARBA" id="ARBA00022692"/>
    </source>
</evidence>